<evidence type="ECO:0000313" key="2">
    <source>
        <dbReference type="EMBL" id="PQM49414.1"/>
    </source>
</evidence>
<dbReference type="EMBL" id="PPEA01000061">
    <property type="protein sequence ID" value="PQM49414.1"/>
    <property type="molecule type" value="Genomic_DNA"/>
</dbReference>
<evidence type="ECO:0000313" key="3">
    <source>
        <dbReference type="Proteomes" id="UP000238296"/>
    </source>
</evidence>
<gene>
    <name evidence="2" type="ORF">C1Y40_00364</name>
</gene>
<feature type="region of interest" description="Disordered" evidence="1">
    <location>
        <begin position="1"/>
        <end position="30"/>
    </location>
</feature>
<organism evidence="2 3">
    <name type="scientific">Mycobacterium talmoniae</name>
    <dbReference type="NCBI Taxonomy" id="1858794"/>
    <lineage>
        <taxon>Bacteria</taxon>
        <taxon>Bacillati</taxon>
        <taxon>Actinomycetota</taxon>
        <taxon>Actinomycetes</taxon>
        <taxon>Mycobacteriales</taxon>
        <taxon>Mycobacteriaceae</taxon>
        <taxon>Mycobacterium</taxon>
    </lineage>
</organism>
<protein>
    <submittedName>
        <fullName evidence="2">Uncharacterized protein</fullName>
    </submittedName>
</protein>
<name>A0A2S8BRZ1_9MYCO</name>
<sequence>MARRSSATTRSTPSGRAPNTRCSWATAPSVRTRHTALASVRPQPWVTAGITTAGLNTANAAAITSPGTCPNSEPRLQK</sequence>
<evidence type="ECO:0000256" key="1">
    <source>
        <dbReference type="SAM" id="MobiDB-lite"/>
    </source>
</evidence>
<proteinExistence type="predicted"/>
<dbReference type="AlphaFoldDB" id="A0A2S8BRZ1"/>
<comment type="caution">
    <text evidence="2">The sequence shown here is derived from an EMBL/GenBank/DDBJ whole genome shotgun (WGS) entry which is preliminary data.</text>
</comment>
<accession>A0A2S8BRZ1</accession>
<dbReference type="Proteomes" id="UP000238296">
    <property type="component" value="Unassembled WGS sequence"/>
</dbReference>
<feature type="compositionally biased region" description="Low complexity" evidence="1">
    <location>
        <begin position="1"/>
        <end position="17"/>
    </location>
</feature>
<reference evidence="2 3" key="1">
    <citation type="journal article" date="2017" name="Int. J. Syst. Evol. Microbiol.">
        <title>Mycobacterium talmoniae sp. nov., a slowly growing mycobacterium isolated from human respiratory samples.</title>
        <authorList>
            <person name="Davidson R.M."/>
            <person name="DeGroote M.A."/>
            <person name="Marola J.L."/>
            <person name="Buss S."/>
            <person name="Jones V."/>
            <person name="McNeil M.R."/>
            <person name="Freifeld A.G."/>
            <person name="Elaine Epperson L."/>
            <person name="Hasan N.A."/>
            <person name="Jackson M."/>
            <person name="Iwen P.C."/>
            <person name="Salfinger M."/>
            <person name="Strong M."/>
        </authorList>
    </citation>
    <scope>NUCLEOTIDE SEQUENCE [LARGE SCALE GENOMIC DNA]</scope>
    <source>
        <strain evidence="2 3">ATCC BAA-2683</strain>
    </source>
</reference>